<dbReference type="RefSeq" id="XP_073559321.1">
    <property type="nucleotide sequence ID" value="XM_073702188.1"/>
</dbReference>
<comment type="caution">
    <text evidence="8">The sequence shown here is derived from an EMBL/GenBank/DDBJ whole genome shotgun (WGS) entry which is preliminary data.</text>
</comment>
<reference evidence="8 9" key="1">
    <citation type="submission" date="2018-01" db="EMBL/GenBank/DDBJ databases">
        <title>Genome characterization of the sugarcane-associated fungus Trichoderma ghanense CCMA-1212 and their application in lignocelulose bioconversion.</title>
        <authorList>
            <person name="Steindorff A.S."/>
            <person name="Mendes T.D."/>
            <person name="Vilela E.S.D."/>
            <person name="Rodrigues D.S."/>
            <person name="Formighieri E.F."/>
            <person name="Melo I.S."/>
            <person name="Favaro L.C.L."/>
        </authorList>
    </citation>
    <scope>NUCLEOTIDE SEQUENCE [LARGE SCALE GENOMIC DNA]</scope>
    <source>
        <strain evidence="8 9">CCMA-1212</strain>
    </source>
</reference>
<dbReference type="SUPFAM" id="SSF57667">
    <property type="entry name" value="beta-beta-alpha zinc fingers"/>
    <property type="match status" value="2"/>
</dbReference>
<organism evidence="8 9">
    <name type="scientific">Trichoderma ghanense</name>
    <dbReference type="NCBI Taxonomy" id="65468"/>
    <lineage>
        <taxon>Eukaryota</taxon>
        <taxon>Fungi</taxon>
        <taxon>Dikarya</taxon>
        <taxon>Ascomycota</taxon>
        <taxon>Pezizomycotina</taxon>
        <taxon>Sordariomycetes</taxon>
        <taxon>Hypocreomycetidae</taxon>
        <taxon>Hypocreales</taxon>
        <taxon>Hypocreaceae</taxon>
        <taxon>Trichoderma</taxon>
    </lineage>
</organism>
<feature type="domain" description="C2H2-type" evidence="7">
    <location>
        <begin position="129"/>
        <end position="153"/>
    </location>
</feature>
<dbReference type="PANTHER" id="PTHR24409:SF295">
    <property type="entry name" value="AZ2-RELATED"/>
    <property type="match status" value="1"/>
</dbReference>
<evidence type="ECO:0000256" key="3">
    <source>
        <dbReference type="ARBA" id="ARBA00022771"/>
    </source>
</evidence>
<feature type="domain" description="C2H2-type" evidence="7">
    <location>
        <begin position="65"/>
        <end position="94"/>
    </location>
</feature>
<dbReference type="Pfam" id="PF12171">
    <property type="entry name" value="zf-C2H2_jaz"/>
    <property type="match status" value="1"/>
</dbReference>
<gene>
    <name evidence="8" type="ORF">CCMA1212_004905</name>
</gene>
<dbReference type="InterPro" id="IPR013087">
    <property type="entry name" value="Znf_C2H2_type"/>
</dbReference>
<protein>
    <recommendedName>
        <fullName evidence="7">C2H2-type domain-containing protein</fullName>
    </recommendedName>
</protein>
<proteinExistence type="predicted"/>
<evidence type="ECO:0000313" key="9">
    <source>
        <dbReference type="Proteomes" id="UP001642720"/>
    </source>
</evidence>
<feature type="region of interest" description="Disordered" evidence="6">
    <location>
        <begin position="225"/>
        <end position="254"/>
    </location>
</feature>
<keyword evidence="9" id="KW-1185">Reference proteome</keyword>
<dbReference type="InterPro" id="IPR036236">
    <property type="entry name" value="Znf_C2H2_sf"/>
</dbReference>
<keyword evidence="4" id="KW-0862">Zinc</keyword>
<keyword evidence="1" id="KW-0479">Metal-binding</keyword>
<dbReference type="Proteomes" id="UP001642720">
    <property type="component" value="Unassembled WGS sequence"/>
</dbReference>
<accession>A0ABY2H6N1</accession>
<dbReference type="PROSITE" id="PS50157">
    <property type="entry name" value="ZINC_FINGER_C2H2_2"/>
    <property type="match status" value="3"/>
</dbReference>
<dbReference type="EMBL" id="PPTA01000005">
    <property type="protein sequence ID" value="TFB03120.1"/>
    <property type="molecule type" value="Genomic_DNA"/>
</dbReference>
<feature type="domain" description="C2H2-type" evidence="7">
    <location>
        <begin position="93"/>
        <end position="122"/>
    </location>
</feature>
<keyword evidence="3 5" id="KW-0863">Zinc-finger</keyword>
<dbReference type="PROSITE" id="PS00028">
    <property type="entry name" value="ZINC_FINGER_C2H2_1"/>
    <property type="match status" value="3"/>
</dbReference>
<name>A0ABY2H6N1_9HYPO</name>
<evidence type="ECO:0000259" key="7">
    <source>
        <dbReference type="PROSITE" id="PS50157"/>
    </source>
</evidence>
<dbReference type="PANTHER" id="PTHR24409">
    <property type="entry name" value="ZINC FINGER PROTEIN 142"/>
    <property type="match status" value="1"/>
</dbReference>
<dbReference type="GeneID" id="300576638"/>
<evidence type="ECO:0000256" key="4">
    <source>
        <dbReference type="ARBA" id="ARBA00022833"/>
    </source>
</evidence>
<sequence>MSSIVCSCNRAFGSEKGLRDHRKAVAAHICPDCNRCLRTNKSLLRHRALSSPACGQNPLKTIGNWRCNDCGGMFDSRAAFKVHLQVAEHAAEFRCCDCNKEFKNYIALNYHLRDKVHVKQPVKSQAQQARCEDCDRTFRTKAALQQHLKSVIHCPISNLPCLAGKLCGVECNTHFRSPSAMVAHMESGSCSSSMDREKLNRLVLLQDRENLITSSSGIAALSGWASLEDEQESPSQSGVVTPSTESGEGAMLTPSSSQLDLASLVGQRPAVSEYSDSESICTELAEDAIYLCPLCPNSKRRFVGRTALEQHMHSPAHTPKVFHCPSLLFQAESQGTKPSMKHFSTLSGLVAHIESGACRGGNHGLRTVMQYMEERLEEMGISFKLLGI</sequence>
<dbReference type="Gene3D" id="3.30.160.60">
    <property type="entry name" value="Classic Zinc Finger"/>
    <property type="match status" value="2"/>
</dbReference>
<feature type="compositionally biased region" description="Polar residues" evidence="6">
    <location>
        <begin position="233"/>
        <end position="246"/>
    </location>
</feature>
<evidence type="ECO:0000256" key="5">
    <source>
        <dbReference type="PROSITE-ProRule" id="PRU00042"/>
    </source>
</evidence>
<keyword evidence="2" id="KW-0677">Repeat</keyword>
<dbReference type="InterPro" id="IPR022755">
    <property type="entry name" value="Znf_C2H2_jaz"/>
</dbReference>
<evidence type="ECO:0000313" key="8">
    <source>
        <dbReference type="EMBL" id="TFB03120.1"/>
    </source>
</evidence>
<evidence type="ECO:0000256" key="1">
    <source>
        <dbReference type="ARBA" id="ARBA00022723"/>
    </source>
</evidence>
<dbReference type="SMART" id="SM00355">
    <property type="entry name" value="ZnF_C2H2"/>
    <property type="match status" value="5"/>
</dbReference>
<evidence type="ECO:0000256" key="6">
    <source>
        <dbReference type="SAM" id="MobiDB-lite"/>
    </source>
</evidence>
<evidence type="ECO:0000256" key="2">
    <source>
        <dbReference type="ARBA" id="ARBA00022737"/>
    </source>
</evidence>